<feature type="chain" id="PRO_5035296624" description="Pentapeptide MXKDX repeat protein" evidence="2">
    <location>
        <begin position="24"/>
        <end position="79"/>
    </location>
</feature>
<feature type="compositionally biased region" description="Basic residues" evidence="1">
    <location>
        <begin position="51"/>
        <end position="65"/>
    </location>
</feature>
<evidence type="ECO:0000313" key="4">
    <source>
        <dbReference type="Proteomes" id="UP000636888"/>
    </source>
</evidence>
<dbReference type="AlphaFoldDB" id="A0A8J7M2Q3"/>
<dbReference type="Proteomes" id="UP000636888">
    <property type="component" value="Unassembled WGS sequence"/>
</dbReference>
<evidence type="ECO:0008006" key="5">
    <source>
        <dbReference type="Google" id="ProtNLM"/>
    </source>
</evidence>
<protein>
    <recommendedName>
        <fullName evidence="5">Pentapeptide MXKDX repeat protein</fullName>
    </recommendedName>
</protein>
<comment type="caution">
    <text evidence="3">The sequence shown here is derived from an EMBL/GenBank/DDBJ whole genome shotgun (WGS) entry which is preliminary data.</text>
</comment>
<sequence>MKRLLCSVAFGLVALGISGIAQAVPATGNMDKAISTVTDENKEPKADTKTKKEKKAGKKQRKGAKHGQATSAKKGKTVQ</sequence>
<organism evidence="3 4">
    <name type="scientific">Geomesophilobacter sediminis</name>
    <dbReference type="NCBI Taxonomy" id="2798584"/>
    <lineage>
        <taxon>Bacteria</taxon>
        <taxon>Pseudomonadati</taxon>
        <taxon>Thermodesulfobacteriota</taxon>
        <taxon>Desulfuromonadia</taxon>
        <taxon>Geobacterales</taxon>
        <taxon>Geobacteraceae</taxon>
        <taxon>Geomesophilobacter</taxon>
    </lineage>
</organism>
<evidence type="ECO:0000313" key="3">
    <source>
        <dbReference type="EMBL" id="MBJ6727218.1"/>
    </source>
</evidence>
<reference evidence="3" key="1">
    <citation type="submission" date="2020-12" db="EMBL/GenBank/DDBJ databases">
        <title>Geomonas sp. Red875, isolated from river sediment.</title>
        <authorList>
            <person name="Xu Z."/>
            <person name="Zhang Z."/>
            <person name="Masuda Y."/>
            <person name="Itoh H."/>
            <person name="Senoo K."/>
        </authorList>
    </citation>
    <scope>NUCLEOTIDE SEQUENCE</scope>
    <source>
        <strain evidence="3">Red875</strain>
    </source>
</reference>
<evidence type="ECO:0000256" key="2">
    <source>
        <dbReference type="SAM" id="SignalP"/>
    </source>
</evidence>
<name>A0A8J7M2Q3_9BACT</name>
<feature type="region of interest" description="Disordered" evidence="1">
    <location>
        <begin position="35"/>
        <end position="79"/>
    </location>
</feature>
<dbReference type="RefSeq" id="WP_199386131.1">
    <property type="nucleotide sequence ID" value="NZ_JAEMHM010000021.1"/>
</dbReference>
<gene>
    <name evidence="3" type="ORF">JFN93_21110</name>
</gene>
<evidence type="ECO:0000256" key="1">
    <source>
        <dbReference type="SAM" id="MobiDB-lite"/>
    </source>
</evidence>
<proteinExistence type="predicted"/>
<feature type="compositionally biased region" description="Basic and acidic residues" evidence="1">
    <location>
        <begin position="39"/>
        <end position="50"/>
    </location>
</feature>
<keyword evidence="4" id="KW-1185">Reference proteome</keyword>
<accession>A0A8J7M2Q3</accession>
<keyword evidence="2" id="KW-0732">Signal</keyword>
<feature type="signal peptide" evidence="2">
    <location>
        <begin position="1"/>
        <end position="23"/>
    </location>
</feature>
<dbReference type="EMBL" id="JAEMHM010000021">
    <property type="protein sequence ID" value="MBJ6727218.1"/>
    <property type="molecule type" value="Genomic_DNA"/>
</dbReference>